<dbReference type="PANTHER" id="PTHR33053:SF9">
    <property type="entry name" value="AGAP000105-PA"/>
    <property type="match status" value="1"/>
</dbReference>
<evidence type="ECO:0000313" key="2">
    <source>
        <dbReference type="EMBL" id="PAA69923.1"/>
    </source>
</evidence>
<evidence type="ECO:0000256" key="1">
    <source>
        <dbReference type="SAM" id="MobiDB-lite"/>
    </source>
</evidence>
<proteinExistence type="predicted"/>
<dbReference type="PANTHER" id="PTHR33053">
    <property type="entry name" value="PROTEIN, PUTATIVE-RELATED"/>
    <property type="match status" value="1"/>
</dbReference>
<keyword evidence="3" id="KW-1185">Reference proteome</keyword>
<dbReference type="OrthoDB" id="10036512at2759"/>
<evidence type="ECO:0008006" key="4">
    <source>
        <dbReference type="Google" id="ProtNLM"/>
    </source>
</evidence>
<sequence length="519" mass="58601">MASRQTANRYIREYLLTLMSADSTANCVEDESLSEVSASFQLSEAEEFANPHVWKDLAPDAGEDNSEIPYCYSHESSGESSDTSDDESGSATSNPQTSRPSLPAKLLTFMLIFSVSKRAMQHLLVILNEEGCNVPKSVSTLKRYCQPISHDLLSVACGGQFAYFGIMNNIRFCFERQLLKLNDHFQKLTILVNFDGVPVYKSSKMCLWPILLAIKGVDLSVPLPIGVFCGTNRPPLSTYLESFAQELRSLMETYVSIANKAIKIERCIIIADAPARAFIQGIYSHSARLACGYCKIEGSRIENRMCFPYNQYEPRTNDAYMSMRESNQLVSSPLLGIVNFVEDLPPEYMHSVCLSVVKRLFSLYVSSIKGIKLPCRLSAVQRIHLSQLMIQVSKCLPREFHRKLRSLDEFEHFKACEFRTLIVYLAPVLFRKFLPAPYFDHLMLLHVAIFCFVSQELSTSLFHQASSCITLFCQRAPGLYKGALQSFNAHLLSHMPHFVESLGPLDQWSAFFSKTTTEF</sequence>
<dbReference type="EMBL" id="NIVC01001280">
    <property type="protein sequence ID" value="PAA69923.1"/>
    <property type="molecule type" value="Genomic_DNA"/>
</dbReference>
<organism evidence="2 3">
    <name type="scientific">Macrostomum lignano</name>
    <dbReference type="NCBI Taxonomy" id="282301"/>
    <lineage>
        <taxon>Eukaryota</taxon>
        <taxon>Metazoa</taxon>
        <taxon>Spiralia</taxon>
        <taxon>Lophotrochozoa</taxon>
        <taxon>Platyhelminthes</taxon>
        <taxon>Rhabditophora</taxon>
        <taxon>Macrostomorpha</taxon>
        <taxon>Macrostomida</taxon>
        <taxon>Macrostomidae</taxon>
        <taxon>Macrostomum</taxon>
    </lineage>
</organism>
<comment type="caution">
    <text evidence="2">The sequence shown here is derived from an EMBL/GenBank/DDBJ whole genome shotgun (WGS) entry which is preliminary data.</text>
</comment>
<feature type="region of interest" description="Disordered" evidence="1">
    <location>
        <begin position="68"/>
        <end position="99"/>
    </location>
</feature>
<reference evidence="2 3" key="1">
    <citation type="submission" date="2017-06" db="EMBL/GenBank/DDBJ databases">
        <title>A platform for efficient transgenesis in Macrostomum lignano, a flatworm model organism for stem cell research.</title>
        <authorList>
            <person name="Berezikov E."/>
        </authorList>
    </citation>
    <scope>NUCLEOTIDE SEQUENCE [LARGE SCALE GENOMIC DNA]</scope>
    <source>
        <strain evidence="2">DV1</strain>
        <tissue evidence="2">Whole organism</tissue>
    </source>
</reference>
<name>A0A267F898_9PLAT</name>
<dbReference type="Proteomes" id="UP000215902">
    <property type="component" value="Unassembled WGS sequence"/>
</dbReference>
<gene>
    <name evidence="2" type="ORF">BOX15_Mlig012075g3</name>
</gene>
<protein>
    <recommendedName>
        <fullName evidence="4">DUF4218 domain-containing protein</fullName>
    </recommendedName>
</protein>
<dbReference type="STRING" id="282301.A0A267F898"/>
<evidence type="ECO:0000313" key="3">
    <source>
        <dbReference type="Proteomes" id="UP000215902"/>
    </source>
</evidence>
<accession>A0A267F898</accession>
<dbReference type="AlphaFoldDB" id="A0A267F898"/>